<gene>
    <name evidence="1" type="ORF">H2198_009895</name>
</gene>
<evidence type="ECO:0000313" key="1">
    <source>
        <dbReference type="EMBL" id="KAJ9650808.1"/>
    </source>
</evidence>
<keyword evidence="2" id="KW-1185">Reference proteome</keyword>
<dbReference type="EMBL" id="JAPDRQ010000306">
    <property type="protein sequence ID" value="KAJ9650808.1"/>
    <property type="molecule type" value="Genomic_DNA"/>
</dbReference>
<name>A0ACC2ZT90_9EURO</name>
<reference evidence="1" key="1">
    <citation type="submission" date="2022-10" db="EMBL/GenBank/DDBJ databases">
        <title>Culturing micro-colonial fungi from biological soil crusts in the Mojave desert and describing Neophaeococcomyces mojavensis, and introducing the new genera and species Taxawa tesnikishii.</title>
        <authorList>
            <person name="Kurbessoian T."/>
            <person name="Stajich J.E."/>
        </authorList>
    </citation>
    <scope>NUCLEOTIDE SEQUENCE</scope>
    <source>
        <strain evidence="1">JES_112</strain>
    </source>
</reference>
<accession>A0ACC2ZT90</accession>
<sequence>MRVKLPTFTTRALRQHHRESITKGASLALPRRPDPRISTRRRTLLRPRAYSTTLPTVETPSPQKLQPLMGKPNNTVQDAVQHKSLNDRDAFWDHHAKQLTWSKPYTKVLTQQSKALKDGTKHPHWSWFPDGEISTSYNCINRHVEAGNGDKIAMIWDSPVSSSKEKFTYKQVQEEVEVLAGVMREEGVQKGDVVLIYMPMIPAAVFAMLATLHLGAMHAVVFGGFAAASLAQRIEAAKPRVIMTASCGIEGAKGPLDYRQFVEGAVEKSSYKPSKVIIWQREQRRWDPVVKGEGQRNWQRLVKSAKNRGVRVKDPVPVKSTDGVYVIYTSGTTGLPKGVLREAGGHAVHLNLSIKYLFDIKGPGDVIFTGSDIGWVVGHSYIVYAPLLAGATTILYEGKPIGTPDAGKFWRMVEEYGITTLFTAPTALRAIRKEDSGDKFFREVGERGGLKRLKAIFLAGERSEPSIITHYQELVSKYAKPGAQVIDHWWSSESGSPMTGIALSPAIGLDHNSRETHKALQIKPGSAGKAQPGFDVRIVNDEGVEVKKGEMGNIVLALPYGPSGFTTLFNDEPRFYRGYLKRFDGKWMDTGDAGMIDDDGYVHVMSRSDDIINVAAHRFSTGAIEQAILSTDGIAEACVIGIPDPMKGHLPFAFVTPSSSTSADDLPATPPKELFNAVNQQVRNQIGAIASLGGMIQGRGMIPKTRSGKTLRRVLKELVEHAVEGNFDKEVNIPPTVEDKAVVDVARERVTLFFKEKGLKEGGDIKAKL</sequence>
<dbReference type="Proteomes" id="UP001172386">
    <property type="component" value="Unassembled WGS sequence"/>
</dbReference>
<protein>
    <submittedName>
        <fullName evidence="1">Uncharacterized protein</fullName>
    </submittedName>
</protein>
<proteinExistence type="predicted"/>
<comment type="caution">
    <text evidence="1">The sequence shown here is derived from an EMBL/GenBank/DDBJ whole genome shotgun (WGS) entry which is preliminary data.</text>
</comment>
<organism evidence="1 2">
    <name type="scientific">Neophaeococcomyces mojaviensis</name>
    <dbReference type="NCBI Taxonomy" id="3383035"/>
    <lineage>
        <taxon>Eukaryota</taxon>
        <taxon>Fungi</taxon>
        <taxon>Dikarya</taxon>
        <taxon>Ascomycota</taxon>
        <taxon>Pezizomycotina</taxon>
        <taxon>Eurotiomycetes</taxon>
        <taxon>Chaetothyriomycetidae</taxon>
        <taxon>Chaetothyriales</taxon>
        <taxon>Chaetothyriales incertae sedis</taxon>
        <taxon>Neophaeococcomyces</taxon>
    </lineage>
</organism>
<evidence type="ECO:0000313" key="2">
    <source>
        <dbReference type="Proteomes" id="UP001172386"/>
    </source>
</evidence>